<feature type="active site" description="Proton donor" evidence="16">
    <location>
        <position position="58"/>
    </location>
</feature>
<keyword evidence="8 15" id="KW-0378">Hydrolase</keyword>
<feature type="binding site" evidence="17">
    <location>
        <position position="176"/>
    </location>
    <ligand>
        <name>NADP(+)</name>
        <dbReference type="ChEBI" id="CHEBI:58349"/>
    </ligand>
</feature>
<evidence type="ECO:0000256" key="12">
    <source>
        <dbReference type="ARBA" id="ARBA00023268"/>
    </source>
</evidence>
<dbReference type="InterPro" id="IPR050765">
    <property type="entry name" value="Riboflavin_Biosynth_HTPR"/>
</dbReference>
<evidence type="ECO:0000259" key="19">
    <source>
        <dbReference type="PROSITE" id="PS51747"/>
    </source>
</evidence>
<evidence type="ECO:0000256" key="3">
    <source>
        <dbReference type="ARBA" id="ARBA00004910"/>
    </source>
</evidence>
<dbReference type="GO" id="GO:0008835">
    <property type="term" value="F:diaminohydroxyphosphoribosylaminopyrimidine deaminase activity"/>
    <property type="evidence" value="ECO:0007669"/>
    <property type="project" value="UniProtKB-EC"/>
</dbReference>
<dbReference type="PANTHER" id="PTHR38011:SF7">
    <property type="entry name" value="2,5-DIAMINO-6-RIBOSYLAMINO-4(3H)-PYRIMIDINONE 5'-PHOSPHATE REDUCTASE"/>
    <property type="match status" value="1"/>
</dbReference>
<feature type="binding site" evidence="17">
    <location>
        <position position="174"/>
    </location>
    <ligand>
        <name>substrate</name>
    </ligand>
</feature>
<dbReference type="Pfam" id="PF01872">
    <property type="entry name" value="RibD_C"/>
    <property type="match status" value="1"/>
</dbReference>
<sequence>MQADISTEDILYMERALQLAQIGTIAVRPNPFVGAVVVKNHTIVGEGWHQKAGGPHAEIWALQDAGEAARDATLYVTLEPCSHYGKTPPCTQAIITAGIKRVVCACCDPFTKVNGKGIKILEEAGIEVVCGVCEEKARKINRGFFRSIEQKRPQVVAKMATTLDGKTATVTGESQWITGKEARHDVQRLRSLSDAITVGINTVLADDPQLTVRDFSRPKQPWRVIWDKTARLPLTATIVTQLPERTILFCTQEAAPNRLEALRQQGVNVELLSCNAEGEPDIRAGVKLLLEKYEIQTVLLEGGATLIDAFLRAALLDEIYLYIAPLMFGGAMAKGISAGAGIEALQNAPRYTLIDTQMFADDIRLHYEVKEFGCLQV</sequence>
<comment type="caution">
    <text evidence="20">The sequence shown here is derived from an EMBL/GenBank/DDBJ whole genome shotgun (WGS) entry which is preliminary data.</text>
</comment>
<comment type="function">
    <text evidence="1 15">Converts 2,5-diamino-6-(ribosylamino)-4(3h)-pyrimidinone 5'-phosphate into 5-amino-6-(ribosylamino)-2,4(1h,3h)-pyrimidinedione 5'-phosphate.</text>
</comment>
<proteinExistence type="inferred from homology"/>
<dbReference type="SUPFAM" id="SSF53597">
    <property type="entry name" value="Dihydrofolate reductase-like"/>
    <property type="match status" value="1"/>
</dbReference>
<evidence type="ECO:0000256" key="11">
    <source>
        <dbReference type="ARBA" id="ARBA00023002"/>
    </source>
</evidence>
<dbReference type="GO" id="GO:0008703">
    <property type="term" value="F:5-amino-6-(5-phosphoribosylamino)uracil reductase activity"/>
    <property type="evidence" value="ECO:0007669"/>
    <property type="project" value="UniProtKB-EC"/>
</dbReference>
<dbReference type="InterPro" id="IPR016192">
    <property type="entry name" value="APOBEC/CMP_deaminase_Zn-bd"/>
</dbReference>
<dbReference type="InterPro" id="IPR002125">
    <property type="entry name" value="CMP_dCMP_dom"/>
</dbReference>
<comment type="similarity">
    <text evidence="5 15">In the C-terminal section; belongs to the HTP reductase family.</text>
</comment>
<dbReference type="GO" id="GO:0050661">
    <property type="term" value="F:NADP binding"/>
    <property type="evidence" value="ECO:0007669"/>
    <property type="project" value="InterPro"/>
</dbReference>
<dbReference type="PIRSF" id="PIRSF006769">
    <property type="entry name" value="RibD"/>
    <property type="match status" value="1"/>
</dbReference>
<dbReference type="UniPathway" id="UPA00275">
    <property type="reaction ID" value="UER00401"/>
</dbReference>
<dbReference type="InterPro" id="IPR002734">
    <property type="entry name" value="RibDG_C"/>
</dbReference>
<dbReference type="Proteomes" id="UP000591941">
    <property type="component" value="Unassembled WGS sequence"/>
</dbReference>
<dbReference type="GO" id="GO:0008270">
    <property type="term" value="F:zinc ion binding"/>
    <property type="evidence" value="ECO:0007669"/>
    <property type="project" value="InterPro"/>
</dbReference>
<keyword evidence="7 15" id="KW-0479">Metal-binding</keyword>
<reference evidence="20 21" key="1">
    <citation type="submission" date="2020-08" db="EMBL/GenBank/DDBJ databases">
        <title>Genomic Encyclopedia of Type Strains, Phase IV (KMG-IV): sequencing the most valuable type-strain genomes for metagenomic binning, comparative biology and taxonomic classification.</title>
        <authorList>
            <person name="Goeker M."/>
        </authorList>
    </citation>
    <scope>NUCLEOTIDE SEQUENCE [LARGE SCALE GENOMIC DNA]</scope>
    <source>
        <strain evidence="20 21">DSM 21255</strain>
    </source>
</reference>
<comment type="similarity">
    <text evidence="4 15">In the N-terminal section; belongs to the cytidine and deoxycytidylate deaminase family.</text>
</comment>
<comment type="catalytic activity">
    <reaction evidence="13 15">
        <text>5-amino-6-(5-phospho-D-ribitylamino)uracil + NADP(+) = 5-amino-6-(5-phospho-D-ribosylamino)uracil + NADPH + H(+)</text>
        <dbReference type="Rhea" id="RHEA:17845"/>
        <dbReference type="ChEBI" id="CHEBI:15378"/>
        <dbReference type="ChEBI" id="CHEBI:57783"/>
        <dbReference type="ChEBI" id="CHEBI:58349"/>
        <dbReference type="ChEBI" id="CHEBI:58421"/>
        <dbReference type="ChEBI" id="CHEBI:58453"/>
        <dbReference type="EC" id="1.1.1.193"/>
    </reaction>
</comment>
<evidence type="ECO:0000256" key="1">
    <source>
        <dbReference type="ARBA" id="ARBA00002151"/>
    </source>
</evidence>
<comment type="catalytic activity">
    <reaction evidence="14 15">
        <text>2,5-diamino-6-hydroxy-4-(5-phosphoribosylamino)-pyrimidine + H2O + H(+) = 5-amino-6-(5-phospho-D-ribosylamino)uracil + NH4(+)</text>
        <dbReference type="Rhea" id="RHEA:21868"/>
        <dbReference type="ChEBI" id="CHEBI:15377"/>
        <dbReference type="ChEBI" id="CHEBI:15378"/>
        <dbReference type="ChEBI" id="CHEBI:28938"/>
        <dbReference type="ChEBI" id="CHEBI:58453"/>
        <dbReference type="ChEBI" id="CHEBI:58614"/>
        <dbReference type="EC" id="3.5.4.26"/>
    </reaction>
</comment>
<feature type="binding site" evidence="18">
    <location>
        <position position="81"/>
    </location>
    <ligand>
        <name>Zn(2+)</name>
        <dbReference type="ChEBI" id="CHEBI:29105"/>
        <note>catalytic</note>
    </ligand>
</feature>
<dbReference type="Gene3D" id="3.40.140.10">
    <property type="entry name" value="Cytidine Deaminase, domain 2"/>
    <property type="match status" value="1"/>
</dbReference>
<evidence type="ECO:0000256" key="4">
    <source>
        <dbReference type="ARBA" id="ARBA00005259"/>
    </source>
</evidence>
<keyword evidence="6 15" id="KW-0686">Riboflavin biosynthesis</keyword>
<evidence type="ECO:0000256" key="5">
    <source>
        <dbReference type="ARBA" id="ARBA00007417"/>
    </source>
</evidence>
<comment type="pathway">
    <text evidence="3 15">Cofactor biosynthesis; riboflavin biosynthesis; 5-amino-6-(D-ribitylamino)uracil from GTP: step 3/4.</text>
</comment>
<feature type="binding site" evidence="17">
    <location>
        <position position="213"/>
    </location>
    <ligand>
        <name>substrate</name>
    </ligand>
</feature>
<feature type="binding site" evidence="17">
    <location>
        <begin position="303"/>
        <end position="309"/>
    </location>
    <ligand>
        <name>NADP(+)</name>
        <dbReference type="ChEBI" id="CHEBI:58349"/>
    </ligand>
</feature>
<feature type="binding site" evidence="17">
    <location>
        <position position="160"/>
    </location>
    <ligand>
        <name>NADP(+)</name>
        <dbReference type="ChEBI" id="CHEBI:58349"/>
    </ligand>
</feature>
<evidence type="ECO:0000256" key="18">
    <source>
        <dbReference type="PIRSR" id="PIRSR006769-3"/>
    </source>
</evidence>
<dbReference type="NCBIfam" id="TIGR00326">
    <property type="entry name" value="eubact_ribD"/>
    <property type="match status" value="1"/>
</dbReference>
<feature type="binding site" evidence="17">
    <location>
        <position position="202"/>
    </location>
    <ligand>
        <name>NADP(+)</name>
        <dbReference type="ChEBI" id="CHEBI:58349"/>
    </ligand>
</feature>
<dbReference type="InterPro" id="IPR024072">
    <property type="entry name" value="DHFR-like_dom_sf"/>
</dbReference>
<dbReference type="GO" id="GO:0009231">
    <property type="term" value="P:riboflavin biosynthetic process"/>
    <property type="evidence" value="ECO:0007669"/>
    <property type="project" value="UniProtKB-UniPathway"/>
</dbReference>
<dbReference type="RefSeq" id="WP_024049207.1">
    <property type="nucleotide sequence ID" value="NZ_CABWNB010000001.1"/>
</dbReference>
<keyword evidence="10 15" id="KW-0521">NADP</keyword>
<evidence type="ECO:0000256" key="9">
    <source>
        <dbReference type="ARBA" id="ARBA00022833"/>
    </source>
</evidence>
<evidence type="ECO:0000256" key="2">
    <source>
        <dbReference type="ARBA" id="ARBA00004882"/>
    </source>
</evidence>
<dbReference type="SUPFAM" id="SSF53927">
    <property type="entry name" value="Cytidine deaminase-like"/>
    <property type="match status" value="1"/>
</dbReference>
<dbReference type="PROSITE" id="PS00903">
    <property type="entry name" value="CYT_DCMP_DEAMINASES_1"/>
    <property type="match status" value="1"/>
</dbReference>
<evidence type="ECO:0000256" key="10">
    <source>
        <dbReference type="ARBA" id="ARBA00022857"/>
    </source>
</evidence>
<evidence type="ECO:0000256" key="17">
    <source>
        <dbReference type="PIRSR" id="PIRSR006769-2"/>
    </source>
</evidence>
<feature type="domain" description="CMP/dCMP-type deaminase" evidence="19">
    <location>
        <begin position="7"/>
        <end position="129"/>
    </location>
</feature>
<dbReference type="Pfam" id="PF00383">
    <property type="entry name" value="dCMP_cyt_deam_1"/>
    <property type="match status" value="1"/>
</dbReference>
<dbReference type="EC" id="1.1.1.193" evidence="15"/>
<protein>
    <recommendedName>
        <fullName evidence="15">Riboflavin biosynthesis protein RibD</fullName>
    </recommendedName>
    <domain>
        <recommendedName>
            <fullName evidence="15">Diaminohydroxyphosphoribosylaminopyrimidine deaminase</fullName>
            <shortName evidence="15">DRAP deaminase</shortName>
            <ecNumber evidence="15">3.5.4.26</ecNumber>
        </recommendedName>
        <alternativeName>
            <fullName evidence="15">Riboflavin-specific deaminase</fullName>
        </alternativeName>
    </domain>
    <domain>
        <recommendedName>
            <fullName evidence="15">5-amino-6-(5-phosphoribosylamino)uracil reductase</fullName>
            <ecNumber evidence="15">1.1.1.193</ecNumber>
        </recommendedName>
        <alternativeName>
            <fullName evidence="15">HTP reductase</fullName>
        </alternativeName>
    </domain>
</protein>
<dbReference type="EMBL" id="JACHHI010000001">
    <property type="protein sequence ID" value="MBB6477167.1"/>
    <property type="molecule type" value="Genomic_DNA"/>
</dbReference>
<dbReference type="EC" id="3.5.4.26" evidence="15"/>
<evidence type="ECO:0000256" key="16">
    <source>
        <dbReference type="PIRSR" id="PIRSR006769-1"/>
    </source>
</evidence>
<evidence type="ECO:0000256" key="8">
    <source>
        <dbReference type="ARBA" id="ARBA00022801"/>
    </source>
</evidence>
<feature type="binding site" evidence="17">
    <location>
        <position position="210"/>
    </location>
    <ligand>
        <name>substrate</name>
    </ligand>
</feature>
<keyword evidence="12" id="KW-0511">Multifunctional enzyme</keyword>
<dbReference type="Gene3D" id="3.40.430.10">
    <property type="entry name" value="Dihydrofolate Reductase, subunit A"/>
    <property type="match status" value="1"/>
</dbReference>
<name>A0A841R210_9FIRM</name>
<evidence type="ECO:0000256" key="14">
    <source>
        <dbReference type="ARBA" id="ARBA00049886"/>
    </source>
</evidence>
<dbReference type="GeneID" id="93485478"/>
<evidence type="ECO:0000256" key="6">
    <source>
        <dbReference type="ARBA" id="ARBA00022619"/>
    </source>
</evidence>
<feature type="binding site" evidence="17">
    <location>
        <position position="190"/>
    </location>
    <ligand>
        <name>substrate</name>
    </ligand>
</feature>
<feature type="binding site" evidence="18">
    <location>
        <position position="90"/>
    </location>
    <ligand>
        <name>Zn(2+)</name>
        <dbReference type="ChEBI" id="CHEBI:29105"/>
        <note>catalytic</note>
    </ligand>
</feature>
<feature type="binding site" evidence="18">
    <location>
        <position position="56"/>
    </location>
    <ligand>
        <name>Zn(2+)</name>
        <dbReference type="ChEBI" id="CHEBI:29105"/>
        <note>catalytic</note>
    </ligand>
</feature>
<keyword evidence="21" id="KW-1185">Reference proteome</keyword>
<dbReference type="OrthoDB" id="9800865at2"/>
<dbReference type="InterPro" id="IPR016193">
    <property type="entry name" value="Cytidine_deaminase-like"/>
</dbReference>
<feature type="binding site" evidence="17">
    <location>
        <position position="206"/>
    </location>
    <ligand>
        <name>substrate</name>
    </ligand>
</feature>
<dbReference type="PROSITE" id="PS51747">
    <property type="entry name" value="CYT_DCMP_DEAMINASES_2"/>
    <property type="match status" value="1"/>
</dbReference>
<dbReference type="AlphaFoldDB" id="A0A841R210"/>
<keyword evidence="9 15" id="KW-0862">Zinc</keyword>
<evidence type="ECO:0000313" key="20">
    <source>
        <dbReference type="EMBL" id="MBB6477167.1"/>
    </source>
</evidence>
<evidence type="ECO:0000313" key="21">
    <source>
        <dbReference type="Proteomes" id="UP000591941"/>
    </source>
</evidence>
<evidence type="ECO:0000256" key="15">
    <source>
        <dbReference type="PIRNR" id="PIRNR006769"/>
    </source>
</evidence>
<comment type="cofactor">
    <cofactor evidence="15 18">
        <name>Zn(2+)</name>
        <dbReference type="ChEBI" id="CHEBI:29105"/>
    </cofactor>
    <text evidence="15 18">Binds 1 zinc ion.</text>
</comment>
<dbReference type="InterPro" id="IPR004794">
    <property type="entry name" value="Eubact_RibD"/>
</dbReference>
<dbReference type="FunFam" id="3.40.140.10:FF:000025">
    <property type="entry name" value="Riboflavin biosynthesis protein RibD"/>
    <property type="match status" value="1"/>
</dbReference>
<accession>A0A841R210</accession>
<dbReference type="InterPro" id="IPR011549">
    <property type="entry name" value="RibD_C"/>
</dbReference>
<evidence type="ECO:0000256" key="13">
    <source>
        <dbReference type="ARBA" id="ARBA00049861"/>
    </source>
</evidence>
<dbReference type="PANTHER" id="PTHR38011">
    <property type="entry name" value="DIHYDROFOLATE REDUCTASE FAMILY PROTEIN (AFU_ORTHOLOGUE AFUA_8G06820)"/>
    <property type="match status" value="1"/>
</dbReference>
<evidence type="ECO:0000256" key="7">
    <source>
        <dbReference type="ARBA" id="ARBA00022723"/>
    </source>
</evidence>
<comment type="pathway">
    <text evidence="2 15">Cofactor biosynthesis; riboflavin biosynthesis; 5-amino-6-(D-ribitylamino)uracil from GTP: step 2/4.</text>
</comment>
<feature type="binding site" evidence="17">
    <location>
        <position position="301"/>
    </location>
    <ligand>
        <name>substrate</name>
    </ligand>
</feature>
<keyword evidence="11 15" id="KW-0560">Oxidoreductase</keyword>
<gene>
    <name evidence="20" type="ORF">HNR45_000189</name>
</gene>
<dbReference type="CDD" id="cd01284">
    <property type="entry name" value="Riboflavin_deaminase-reductase"/>
    <property type="match status" value="1"/>
</dbReference>
<dbReference type="NCBIfam" id="TIGR00227">
    <property type="entry name" value="ribD_Cterm"/>
    <property type="match status" value="1"/>
</dbReference>
<organism evidence="20 21">
    <name type="scientific">Negativicoccus succinicivorans</name>
    <dbReference type="NCBI Taxonomy" id="620903"/>
    <lineage>
        <taxon>Bacteria</taxon>
        <taxon>Bacillati</taxon>
        <taxon>Bacillota</taxon>
        <taxon>Negativicutes</taxon>
        <taxon>Veillonellales</taxon>
        <taxon>Veillonellaceae</taxon>
        <taxon>Negativicoccus</taxon>
    </lineage>
</organism>